<dbReference type="HOGENOM" id="CLU_011361_2_0_1"/>
<evidence type="ECO:0000256" key="9">
    <source>
        <dbReference type="ARBA" id="ARBA00043873"/>
    </source>
</evidence>
<organism evidence="14 15">
    <name type="scientific">Laccaria amethystina LaAM-08-1</name>
    <dbReference type="NCBI Taxonomy" id="1095629"/>
    <lineage>
        <taxon>Eukaryota</taxon>
        <taxon>Fungi</taxon>
        <taxon>Dikarya</taxon>
        <taxon>Basidiomycota</taxon>
        <taxon>Agaricomycotina</taxon>
        <taxon>Agaricomycetes</taxon>
        <taxon>Agaricomycetidae</taxon>
        <taxon>Agaricales</taxon>
        <taxon>Agaricineae</taxon>
        <taxon>Hydnangiaceae</taxon>
        <taxon>Laccaria</taxon>
    </lineage>
</organism>
<evidence type="ECO:0000256" key="3">
    <source>
        <dbReference type="ARBA" id="ARBA00020973"/>
    </source>
</evidence>
<evidence type="ECO:0000256" key="2">
    <source>
        <dbReference type="ARBA" id="ARBA00011023"/>
    </source>
</evidence>
<dbReference type="GO" id="GO:0000139">
    <property type="term" value="C:Golgi membrane"/>
    <property type="evidence" value="ECO:0007669"/>
    <property type="project" value="UniProtKB-SubCell"/>
</dbReference>
<sequence length="780" mass="87573">MASVPPSLTTPTQNRKASSSSWTPQPRNPISLRLYKVLSTNFDDQATREALGTLSEVYALKGEEAQTRTGVLEDGDLEHIEDGRQGDGVVVVEEEEVPGELAARARKSMRKGMESKLMEGSQHFVKALMEVDEKLGDLQKHVAAMQASCDEAEKQLGLSNEASQMLLERAGSLRDERREVEDKKSLIALFLARFTLSEDEVEAVTSRDVPVGKRFFDAMGKTERIREDCRVLMAGEDGPTKAGLDIMACTSTYLEQGFEKILRWTSNEFRQMGRQVHLEVSPTMREAISRLRKRPELLTETLTYLSETRQTTLLSSFITALTRGGPSGLPRPIELHAHDPMRYVGDMLAWVHQAIAAEREFLESLFGIKNDGRMVGSVRVFEGQSEEEDWVQELMDLAVGKLCVPLKVRVQQTVRSQESSIVSYKIANLLQFYLVTMRRTVGSRAILTVTLEETTAVAYKVFYDSIEAQSRALLRVSLDLDDPSLTPPLPILDQAQILKEVMSVYQSSLLGDEGEQERTTGFQKVLDVIVDPLVESCIAKAEEKKRARAKWDRAVYVLNCLCFVQSVLESFSFTAVKLAMVQGVIDERVKELTDEHYLNIMTDAGLLQISETIKTHPKDDPLSHNPTTQPQALHQSLQNFSLWLSGLEVLHSPRLAQLSTPKLQTQIHHAALVRVVRAYEGICEAVKRRENRYEAAATLLGSERPFGRVHLLWQIFGLEEEGEGEGEGDEEEEEEGDDDDEEEEETDSDDEDEEGEEDSEDEEDGDDGDEEERTLAEKKS</sequence>
<keyword evidence="4 10" id="KW-0813">Transport</keyword>
<dbReference type="Proteomes" id="UP000054477">
    <property type="component" value="Unassembled WGS sequence"/>
</dbReference>
<evidence type="ECO:0000259" key="12">
    <source>
        <dbReference type="Pfam" id="PF06419"/>
    </source>
</evidence>
<dbReference type="GO" id="GO:0006891">
    <property type="term" value="P:intra-Golgi vesicle-mediated transport"/>
    <property type="evidence" value="ECO:0007669"/>
    <property type="project" value="UniProtKB-UniRule"/>
</dbReference>
<dbReference type="SMART" id="SM01087">
    <property type="entry name" value="COG6"/>
    <property type="match status" value="1"/>
</dbReference>
<dbReference type="GO" id="GO:0017119">
    <property type="term" value="C:Golgi transport complex"/>
    <property type="evidence" value="ECO:0007669"/>
    <property type="project" value="UniProtKB-UniRule"/>
</dbReference>
<dbReference type="EMBL" id="KN838758">
    <property type="protein sequence ID" value="KIJ95379.1"/>
    <property type="molecule type" value="Genomic_DNA"/>
</dbReference>
<feature type="domain" description="Conserved Oligomeric Golgi complex subunit 6 C-terminal" evidence="13">
    <location>
        <begin position="241"/>
        <end position="699"/>
    </location>
</feature>
<evidence type="ECO:0000313" key="14">
    <source>
        <dbReference type="EMBL" id="KIJ95379.1"/>
    </source>
</evidence>
<feature type="compositionally biased region" description="Acidic residues" evidence="11">
    <location>
        <begin position="719"/>
        <end position="772"/>
    </location>
</feature>
<keyword evidence="6 10" id="KW-0333">Golgi apparatus</keyword>
<evidence type="ECO:0000256" key="1">
    <source>
        <dbReference type="ARBA" id="ARBA00004395"/>
    </source>
</evidence>
<reference evidence="14 15" key="1">
    <citation type="submission" date="2014-04" db="EMBL/GenBank/DDBJ databases">
        <authorList>
            <consortium name="DOE Joint Genome Institute"/>
            <person name="Kuo A."/>
            <person name="Kohler A."/>
            <person name="Nagy L.G."/>
            <person name="Floudas D."/>
            <person name="Copeland A."/>
            <person name="Barry K.W."/>
            <person name="Cichocki N."/>
            <person name="Veneault-Fourrey C."/>
            <person name="LaButti K."/>
            <person name="Lindquist E.A."/>
            <person name="Lipzen A."/>
            <person name="Lundell T."/>
            <person name="Morin E."/>
            <person name="Murat C."/>
            <person name="Sun H."/>
            <person name="Tunlid A."/>
            <person name="Henrissat B."/>
            <person name="Grigoriev I.V."/>
            <person name="Hibbett D.S."/>
            <person name="Martin F."/>
            <person name="Nordberg H.P."/>
            <person name="Cantor M.N."/>
            <person name="Hua S.X."/>
        </authorList>
    </citation>
    <scope>NUCLEOTIDE SEQUENCE [LARGE SCALE GENOMIC DNA]</scope>
    <source>
        <strain evidence="14 15">LaAM-08-1</strain>
    </source>
</reference>
<keyword evidence="7 10" id="KW-0472">Membrane</keyword>
<dbReference type="SUPFAM" id="SSF48371">
    <property type="entry name" value="ARM repeat"/>
    <property type="match status" value="1"/>
</dbReference>
<dbReference type="PANTHER" id="PTHR21506">
    <property type="entry name" value="COMPONENT OF OLIGOMERIC GOLGI COMPLEX 6"/>
    <property type="match status" value="1"/>
</dbReference>
<dbReference type="STRING" id="1095629.A0A0C9WJW0"/>
<dbReference type="InterPro" id="IPR016024">
    <property type="entry name" value="ARM-type_fold"/>
</dbReference>
<evidence type="ECO:0000256" key="6">
    <source>
        <dbReference type="ARBA" id="ARBA00023034"/>
    </source>
</evidence>
<evidence type="ECO:0000259" key="13">
    <source>
        <dbReference type="Pfam" id="PF20653"/>
    </source>
</evidence>
<comment type="similarity">
    <text evidence="2 10">Belongs to the COG6 family.</text>
</comment>
<protein>
    <recommendedName>
        <fullName evidence="3 10">Conserved oligomeric Golgi complex subunit 6</fullName>
        <shortName evidence="10">COG complex subunit 6</shortName>
    </recommendedName>
    <alternativeName>
        <fullName evidence="8 10">Component of oligomeric Golgi complex 6</fullName>
    </alternativeName>
</protein>
<feature type="region of interest" description="Disordered" evidence="11">
    <location>
        <begin position="719"/>
        <end position="780"/>
    </location>
</feature>
<dbReference type="PANTHER" id="PTHR21506:SF0">
    <property type="entry name" value="CONSERVED OLIGOMERIC GOLGI COMPLEX SUBUNIT 6"/>
    <property type="match status" value="1"/>
</dbReference>
<evidence type="ECO:0000256" key="7">
    <source>
        <dbReference type="ARBA" id="ARBA00023136"/>
    </source>
</evidence>
<dbReference type="AlphaFoldDB" id="A0A0C9WJW0"/>
<proteinExistence type="inferred from homology"/>
<dbReference type="Pfam" id="PF06419">
    <property type="entry name" value="COG6_N"/>
    <property type="match status" value="1"/>
</dbReference>
<comment type="function">
    <text evidence="9">Acts as a component of the peripheral membrane COG complex that is involved in intra-Golgi protein trafficking. COG is located at the cis-Golgi, and regulates tethering of retrograde intra-Golgi vesicles and possibly a number of other membrane trafficking events.</text>
</comment>
<evidence type="ECO:0000313" key="15">
    <source>
        <dbReference type="Proteomes" id="UP000054477"/>
    </source>
</evidence>
<evidence type="ECO:0000256" key="5">
    <source>
        <dbReference type="ARBA" id="ARBA00022927"/>
    </source>
</evidence>
<name>A0A0C9WJW0_9AGAR</name>
<evidence type="ECO:0000256" key="8">
    <source>
        <dbReference type="ARBA" id="ARBA00031348"/>
    </source>
</evidence>
<accession>A0A0C9WJW0</accession>
<evidence type="ECO:0000256" key="4">
    <source>
        <dbReference type="ARBA" id="ARBA00022448"/>
    </source>
</evidence>
<keyword evidence="15" id="KW-1185">Reference proteome</keyword>
<dbReference type="Pfam" id="PF20653">
    <property type="entry name" value="COG6_C"/>
    <property type="match status" value="1"/>
</dbReference>
<feature type="domain" description="Conserved oligomeric complex COG6 N-terminal" evidence="12">
    <location>
        <begin position="102"/>
        <end position="206"/>
    </location>
</feature>
<gene>
    <name evidence="14" type="ORF">K443DRAFT_11424</name>
</gene>
<feature type="compositionally biased region" description="Polar residues" evidence="11">
    <location>
        <begin position="1"/>
        <end position="25"/>
    </location>
</feature>
<dbReference type="InterPro" id="IPR048368">
    <property type="entry name" value="COG6_N"/>
</dbReference>
<dbReference type="GO" id="GO:0015031">
    <property type="term" value="P:protein transport"/>
    <property type="evidence" value="ECO:0007669"/>
    <property type="project" value="UniProtKB-KW"/>
</dbReference>
<comment type="subcellular location">
    <subcellularLocation>
        <location evidence="1 10">Golgi apparatus membrane</location>
        <topology evidence="1 10">Peripheral membrane protein</topology>
    </subcellularLocation>
</comment>
<keyword evidence="5 10" id="KW-0653">Protein transport</keyword>
<feature type="region of interest" description="Disordered" evidence="11">
    <location>
        <begin position="1"/>
        <end position="26"/>
    </location>
</feature>
<comment type="function">
    <text evidence="10">Acts as component of the peripheral membrane COG complex that is involved in intra-Golgi protein trafficking. COG is located at the cis-Golgi, and regulates tethering of retrograde intra-Golgi vesicles and possibly a number of other membrane trafficking events.</text>
</comment>
<evidence type="ECO:0000256" key="10">
    <source>
        <dbReference type="RuleBase" id="RU365075"/>
    </source>
</evidence>
<reference evidence="15" key="2">
    <citation type="submission" date="2015-01" db="EMBL/GenBank/DDBJ databases">
        <title>Evolutionary Origins and Diversification of the Mycorrhizal Mutualists.</title>
        <authorList>
            <consortium name="DOE Joint Genome Institute"/>
            <consortium name="Mycorrhizal Genomics Consortium"/>
            <person name="Kohler A."/>
            <person name="Kuo A."/>
            <person name="Nagy L.G."/>
            <person name="Floudas D."/>
            <person name="Copeland A."/>
            <person name="Barry K.W."/>
            <person name="Cichocki N."/>
            <person name="Veneault-Fourrey C."/>
            <person name="LaButti K."/>
            <person name="Lindquist E.A."/>
            <person name="Lipzen A."/>
            <person name="Lundell T."/>
            <person name="Morin E."/>
            <person name="Murat C."/>
            <person name="Riley R."/>
            <person name="Ohm R."/>
            <person name="Sun H."/>
            <person name="Tunlid A."/>
            <person name="Henrissat B."/>
            <person name="Grigoriev I.V."/>
            <person name="Hibbett D.S."/>
            <person name="Martin F."/>
        </authorList>
    </citation>
    <scope>NUCLEOTIDE SEQUENCE [LARGE SCALE GENOMIC DNA]</scope>
    <source>
        <strain evidence="15">LaAM-08-1</strain>
    </source>
</reference>
<evidence type="ECO:0000256" key="11">
    <source>
        <dbReference type="SAM" id="MobiDB-lite"/>
    </source>
</evidence>
<dbReference type="OrthoDB" id="272987at2759"/>
<comment type="subunit">
    <text evidence="10">Component of the conserved oligomeric Golgi complex.</text>
</comment>
<dbReference type="InterPro" id="IPR048369">
    <property type="entry name" value="COG6_C"/>
</dbReference>
<dbReference type="InterPro" id="IPR010490">
    <property type="entry name" value="COG6"/>
</dbReference>